<dbReference type="Proteomes" id="UP000538507">
    <property type="component" value="Unassembled WGS sequence"/>
</dbReference>
<evidence type="ECO:0000313" key="1">
    <source>
        <dbReference type="EMBL" id="MBB4292582.1"/>
    </source>
</evidence>
<dbReference type="AlphaFoldDB" id="A0AAE2MNU3"/>
<gene>
    <name evidence="1" type="ORF">GGE16_004661</name>
</gene>
<name>A0AAE2MNU3_RHILE</name>
<evidence type="ECO:0000313" key="2">
    <source>
        <dbReference type="Proteomes" id="UP000538507"/>
    </source>
</evidence>
<dbReference type="EMBL" id="JACIGO010000006">
    <property type="protein sequence ID" value="MBB4292582.1"/>
    <property type="molecule type" value="Genomic_DNA"/>
</dbReference>
<protein>
    <submittedName>
        <fullName evidence="1">Uncharacterized protein</fullName>
    </submittedName>
</protein>
<organism evidence="1 2">
    <name type="scientific">Rhizobium leguminosarum</name>
    <dbReference type="NCBI Taxonomy" id="384"/>
    <lineage>
        <taxon>Bacteria</taxon>
        <taxon>Pseudomonadati</taxon>
        <taxon>Pseudomonadota</taxon>
        <taxon>Alphaproteobacteria</taxon>
        <taxon>Hyphomicrobiales</taxon>
        <taxon>Rhizobiaceae</taxon>
        <taxon>Rhizobium/Agrobacterium group</taxon>
        <taxon>Rhizobium</taxon>
    </lineage>
</organism>
<accession>A0AAE2MNU3</accession>
<comment type="caution">
    <text evidence="1">The sequence shown here is derived from an EMBL/GenBank/DDBJ whole genome shotgun (WGS) entry which is preliminary data.</text>
</comment>
<sequence length="69" mass="7258">MVALPTCRACPVRGPFLLGYLKDFTGSSSAGMYLLAAALHRLAVTVPAKSVAEPQPLRDATRRGAKLSS</sequence>
<reference evidence="1 2" key="1">
    <citation type="submission" date="2020-08" db="EMBL/GenBank/DDBJ databases">
        <title>Genomic Encyclopedia of Type Strains, Phase IV (KMG-V): Genome sequencing to study the core and pangenomes of soil and plant-associated prokaryotes.</title>
        <authorList>
            <person name="Whitman W."/>
        </authorList>
    </citation>
    <scope>NUCLEOTIDE SEQUENCE [LARGE SCALE GENOMIC DNA]</scope>
    <source>
        <strain evidence="1 2">SEMIA 415</strain>
    </source>
</reference>
<proteinExistence type="predicted"/>